<dbReference type="RefSeq" id="WP_013119904.1">
    <property type="nucleotide sequence ID" value="NC_014152.1"/>
</dbReference>
<feature type="transmembrane region" description="Helical" evidence="2">
    <location>
        <begin position="14"/>
        <end position="38"/>
    </location>
</feature>
<sequence length="217" mass="24861">MEGRYSNEIPFTKALTIFAVIAIVIFALGIGIGEMFFWDQYETINPLDKEIEYYKGIVARQKDNDNALVELGWRYYRKGDYQQAVKNLEEAVRINDSNPAAHFNLALSYKEIGLLEKAEEEFNKVLQISPDHKLAPFYMGKMYFEQNRYDDAIKQLVKATELDPASADASYLLGQAYQAKGYNEEALAAYERALELVPGHSEAKEAYYKLQAQVKKK</sequence>
<dbReference type="OrthoDB" id="2658060at2"/>
<dbReference type="PROSITE" id="PS50293">
    <property type="entry name" value="TPR_REGION"/>
    <property type="match status" value="2"/>
</dbReference>
<dbReference type="KEGG" id="tjr:TherJR_1020"/>
<dbReference type="STRING" id="635013.TherJR_1020"/>
<proteinExistence type="predicted"/>
<reference evidence="3 4" key="1">
    <citation type="submission" date="2010-05" db="EMBL/GenBank/DDBJ databases">
        <title>Complete sequence of Thermincola sp. JR.</title>
        <authorList>
            <consortium name="US DOE Joint Genome Institute"/>
            <person name="Lucas S."/>
            <person name="Copeland A."/>
            <person name="Lapidus A."/>
            <person name="Cheng J.-F."/>
            <person name="Bruce D."/>
            <person name="Goodwin L."/>
            <person name="Pitluck S."/>
            <person name="Chertkov O."/>
            <person name="Detter J.C."/>
            <person name="Han C."/>
            <person name="Tapia R."/>
            <person name="Land M."/>
            <person name="Hauser L."/>
            <person name="Kyrpides N."/>
            <person name="Mikhailova N."/>
            <person name="Hazen T.C."/>
            <person name="Woyke T."/>
        </authorList>
    </citation>
    <scope>NUCLEOTIDE SEQUENCE [LARGE SCALE GENOMIC DNA]</scope>
    <source>
        <strain evidence="3 4">JR</strain>
    </source>
</reference>
<keyword evidence="4" id="KW-1185">Reference proteome</keyword>
<dbReference type="EMBL" id="CP002028">
    <property type="protein sequence ID" value="ADG81885.1"/>
    <property type="molecule type" value="Genomic_DNA"/>
</dbReference>
<feature type="repeat" description="TPR" evidence="1">
    <location>
        <begin position="99"/>
        <end position="132"/>
    </location>
</feature>
<keyword evidence="1" id="KW-0802">TPR repeat</keyword>
<dbReference type="Gene3D" id="1.25.40.10">
    <property type="entry name" value="Tetratricopeptide repeat domain"/>
    <property type="match status" value="2"/>
</dbReference>
<evidence type="ECO:0000256" key="2">
    <source>
        <dbReference type="SAM" id="Phobius"/>
    </source>
</evidence>
<organism evidence="3 4">
    <name type="scientific">Thermincola potens (strain JR)</name>
    <dbReference type="NCBI Taxonomy" id="635013"/>
    <lineage>
        <taxon>Bacteria</taxon>
        <taxon>Bacillati</taxon>
        <taxon>Bacillota</taxon>
        <taxon>Clostridia</taxon>
        <taxon>Eubacteriales</taxon>
        <taxon>Thermincolaceae</taxon>
        <taxon>Thermincola</taxon>
    </lineage>
</organism>
<dbReference type="PANTHER" id="PTHR12558">
    <property type="entry name" value="CELL DIVISION CYCLE 16,23,27"/>
    <property type="match status" value="1"/>
</dbReference>
<dbReference type="InterPro" id="IPR011990">
    <property type="entry name" value="TPR-like_helical_dom_sf"/>
</dbReference>
<evidence type="ECO:0000313" key="3">
    <source>
        <dbReference type="EMBL" id="ADG81885.1"/>
    </source>
</evidence>
<keyword evidence="2" id="KW-1133">Transmembrane helix</keyword>
<evidence type="ECO:0000313" key="4">
    <source>
        <dbReference type="Proteomes" id="UP000002377"/>
    </source>
</evidence>
<evidence type="ECO:0000256" key="1">
    <source>
        <dbReference type="PROSITE-ProRule" id="PRU00339"/>
    </source>
</evidence>
<feature type="repeat" description="TPR" evidence="1">
    <location>
        <begin position="65"/>
        <end position="98"/>
    </location>
</feature>
<keyword evidence="2" id="KW-0472">Membrane</keyword>
<dbReference type="Proteomes" id="UP000002377">
    <property type="component" value="Chromosome"/>
</dbReference>
<dbReference type="PROSITE" id="PS50005">
    <property type="entry name" value="TPR"/>
    <property type="match status" value="4"/>
</dbReference>
<feature type="repeat" description="TPR" evidence="1">
    <location>
        <begin position="167"/>
        <end position="200"/>
    </location>
</feature>
<dbReference type="Pfam" id="PF13414">
    <property type="entry name" value="TPR_11"/>
    <property type="match status" value="2"/>
</dbReference>
<dbReference type="PANTHER" id="PTHR12558:SF13">
    <property type="entry name" value="CELL DIVISION CYCLE PROTEIN 27 HOMOLOG"/>
    <property type="match status" value="1"/>
</dbReference>
<dbReference type="HOGENOM" id="CLU_003728_11_7_9"/>
<dbReference type="eggNOG" id="COG0457">
    <property type="taxonomic scope" value="Bacteria"/>
</dbReference>
<accession>D5XE14</accession>
<dbReference type="InterPro" id="IPR019734">
    <property type="entry name" value="TPR_rpt"/>
</dbReference>
<dbReference type="SMART" id="SM00028">
    <property type="entry name" value="TPR"/>
    <property type="match status" value="4"/>
</dbReference>
<gene>
    <name evidence="3" type="ordered locus">TherJR_1020</name>
</gene>
<name>D5XE14_THEPJ</name>
<keyword evidence="2" id="KW-0812">Transmembrane</keyword>
<dbReference type="AlphaFoldDB" id="D5XE14"/>
<protein>
    <submittedName>
        <fullName evidence="3">TPR repeat-containing protein</fullName>
    </submittedName>
</protein>
<feature type="repeat" description="TPR" evidence="1">
    <location>
        <begin position="133"/>
        <end position="166"/>
    </location>
</feature>
<dbReference type="SUPFAM" id="SSF48452">
    <property type="entry name" value="TPR-like"/>
    <property type="match status" value="1"/>
</dbReference>